<dbReference type="STRING" id="1817863.A2Y62_14495"/>
<dbReference type="GO" id="GO:0046872">
    <property type="term" value="F:metal ion binding"/>
    <property type="evidence" value="ECO:0007669"/>
    <property type="project" value="UniProtKB-KW"/>
</dbReference>
<dbReference type="SFLD" id="SFLDG01067">
    <property type="entry name" value="SPASM/twitch_domain_containing"/>
    <property type="match status" value="1"/>
</dbReference>
<sequence>MTKSICPQCKEVVPGQIVYKDDKVFLARTCPQHGEFLGLIYTGVEAYENALNITKPPQLPRKLFVPEFTGCPESCGLCPEHKQHTCMPIIEITDHCNMSCPVCLARNKSSYFMPHSKFSAIIDNLLEAEEQFELITISGGEPTLHPDLLELIEAAQRPEIITISLSTNGRIFLQNEALLDKLIKKNVFLSLQFDGFDEAAYRLMRGQEMLEEKLQILTLLEQHGASVSLVMTVMNGINNKEIGNVMRYFLEKDFIHSLMIQPIAFVNPVVPYDSARVMTIPHIAREIAAGSGGILHESDIINVPCSHPVCFAGTYLLKLDTGEFVPLPRLVEINDYLDIIKNRSMPGLENESFEKIRDAIYNIWSITGIQPESKKILAKLKNILCEVDKCGTHAMPQELFKAAYKKLKSIFIHNFMDAYSFDFDRIMKCCNHYPIGEKWLVPCCVHNNLMRWK</sequence>
<dbReference type="SUPFAM" id="SSF102114">
    <property type="entry name" value="Radical SAM enzymes"/>
    <property type="match status" value="1"/>
</dbReference>
<keyword evidence="3" id="KW-0408">Iron</keyword>
<keyword evidence="2" id="KW-0479">Metal-binding</keyword>
<evidence type="ECO:0000259" key="5">
    <source>
        <dbReference type="PROSITE" id="PS51918"/>
    </source>
</evidence>
<evidence type="ECO:0000256" key="2">
    <source>
        <dbReference type="ARBA" id="ARBA00022723"/>
    </source>
</evidence>
<proteinExistence type="predicted"/>
<name>A0A1F5VNN0_9BACT</name>
<dbReference type="PROSITE" id="PS51918">
    <property type="entry name" value="RADICAL_SAM"/>
    <property type="match status" value="1"/>
</dbReference>
<keyword evidence="1" id="KW-0949">S-adenosyl-L-methionine</keyword>
<evidence type="ECO:0000256" key="4">
    <source>
        <dbReference type="ARBA" id="ARBA00023014"/>
    </source>
</evidence>
<dbReference type="InterPro" id="IPR006638">
    <property type="entry name" value="Elp3/MiaA/NifB-like_rSAM"/>
</dbReference>
<evidence type="ECO:0000256" key="3">
    <source>
        <dbReference type="ARBA" id="ARBA00023004"/>
    </source>
</evidence>
<dbReference type="EMBL" id="MFGW01000122">
    <property type="protein sequence ID" value="OGF65025.1"/>
    <property type="molecule type" value="Genomic_DNA"/>
</dbReference>
<feature type="domain" description="Radical SAM core" evidence="5">
    <location>
        <begin position="79"/>
        <end position="291"/>
    </location>
</feature>
<dbReference type="PANTHER" id="PTHR43306">
    <property type="entry name" value="7,8-DIHYDRO-6-HYDROXYMETHYLPTERIN DIMETHYLTRANSFERASE"/>
    <property type="match status" value="1"/>
</dbReference>
<dbReference type="SMART" id="SM00729">
    <property type="entry name" value="Elp3"/>
    <property type="match status" value="1"/>
</dbReference>
<organism evidence="6 7">
    <name type="scientific">Candidatus Fischerbacteria bacterium RBG_13_37_8</name>
    <dbReference type="NCBI Taxonomy" id="1817863"/>
    <lineage>
        <taxon>Bacteria</taxon>
        <taxon>Candidatus Fischeribacteriota</taxon>
    </lineage>
</organism>
<protein>
    <recommendedName>
        <fullName evidence="5">Radical SAM core domain-containing protein</fullName>
    </recommendedName>
</protein>
<dbReference type="PANTHER" id="PTHR43306:SF1">
    <property type="entry name" value="7,8-DIHYDRO-6-HYDROXYMETHYLPTERIN DIMETHYLTRANSFERASE"/>
    <property type="match status" value="1"/>
</dbReference>
<keyword evidence="4" id="KW-0411">Iron-sulfur</keyword>
<dbReference type="InterPro" id="IPR034474">
    <property type="entry name" value="Methyltransferase_Class_D"/>
</dbReference>
<dbReference type="InterPro" id="IPR056488">
    <property type="entry name" value="Zn_ribbon_HMPTM"/>
</dbReference>
<dbReference type="AlphaFoldDB" id="A0A1F5VNN0"/>
<dbReference type="GO" id="GO:0051536">
    <property type="term" value="F:iron-sulfur cluster binding"/>
    <property type="evidence" value="ECO:0007669"/>
    <property type="project" value="UniProtKB-KW"/>
</dbReference>
<accession>A0A1F5VNN0</accession>
<gene>
    <name evidence="6" type="ORF">A2Y62_14495</name>
</gene>
<dbReference type="Proteomes" id="UP000178943">
    <property type="component" value="Unassembled WGS sequence"/>
</dbReference>
<evidence type="ECO:0000313" key="7">
    <source>
        <dbReference type="Proteomes" id="UP000178943"/>
    </source>
</evidence>
<dbReference type="Pfam" id="PF23545">
    <property type="entry name" value="Zn_ribbon_HMPTM"/>
    <property type="match status" value="1"/>
</dbReference>
<dbReference type="Gene3D" id="3.20.20.70">
    <property type="entry name" value="Aldolase class I"/>
    <property type="match status" value="1"/>
</dbReference>
<dbReference type="InterPro" id="IPR058240">
    <property type="entry name" value="rSAM_sf"/>
</dbReference>
<dbReference type="Pfam" id="PF04055">
    <property type="entry name" value="Radical_SAM"/>
    <property type="match status" value="1"/>
</dbReference>
<dbReference type="InterPro" id="IPR013785">
    <property type="entry name" value="Aldolase_TIM"/>
</dbReference>
<dbReference type="CDD" id="cd01335">
    <property type="entry name" value="Radical_SAM"/>
    <property type="match status" value="1"/>
</dbReference>
<dbReference type="SFLD" id="SFLDS00029">
    <property type="entry name" value="Radical_SAM"/>
    <property type="match status" value="1"/>
</dbReference>
<evidence type="ECO:0000313" key="6">
    <source>
        <dbReference type="EMBL" id="OGF65025.1"/>
    </source>
</evidence>
<dbReference type="GO" id="GO:0003824">
    <property type="term" value="F:catalytic activity"/>
    <property type="evidence" value="ECO:0007669"/>
    <property type="project" value="InterPro"/>
</dbReference>
<dbReference type="InterPro" id="IPR007197">
    <property type="entry name" value="rSAM"/>
</dbReference>
<reference evidence="6 7" key="1">
    <citation type="journal article" date="2016" name="Nat. Commun.">
        <title>Thousands of microbial genomes shed light on interconnected biogeochemical processes in an aquifer system.</title>
        <authorList>
            <person name="Anantharaman K."/>
            <person name="Brown C.T."/>
            <person name="Hug L.A."/>
            <person name="Sharon I."/>
            <person name="Castelle C.J."/>
            <person name="Probst A.J."/>
            <person name="Thomas B.C."/>
            <person name="Singh A."/>
            <person name="Wilkins M.J."/>
            <person name="Karaoz U."/>
            <person name="Brodie E.L."/>
            <person name="Williams K.H."/>
            <person name="Hubbard S.S."/>
            <person name="Banfield J.F."/>
        </authorList>
    </citation>
    <scope>NUCLEOTIDE SEQUENCE [LARGE SCALE GENOMIC DNA]</scope>
</reference>
<comment type="caution">
    <text evidence="6">The sequence shown here is derived from an EMBL/GenBank/DDBJ whole genome shotgun (WGS) entry which is preliminary data.</text>
</comment>
<evidence type="ECO:0000256" key="1">
    <source>
        <dbReference type="ARBA" id="ARBA00022691"/>
    </source>
</evidence>